<accession>A0A7J3XYU4</accession>
<dbReference type="GO" id="GO:0005886">
    <property type="term" value="C:plasma membrane"/>
    <property type="evidence" value="ECO:0007669"/>
    <property type="project" value="UniProtKB-SubCell"/>
</dbReference>
<name>A0A7J3XYU4_9CREN</name>
<organism evidence="7">
    <name type="scientific">Thermogladius calderae</name>
    <dbReference type="NCBI Taxonomy" id="1200300"/>
    <lineage>
        <taxon>Archaea</taxon>
        <taxon>Thermoproteota</taxon>
        <taxon>Thermoprotei</taxon>
        <taxon>Desulfurococcales</taxon>
        <taxon>Desulfurococcaceae</taxon>
        <taxon>Thermogladius</taxon>
    </lineage>
</organism>
<evidence type="ECO:0000256" key="2">
    <source>
        <dbReference type="ARBA" id="ARBA00022475"/>
    </source>
</evidence>
<feature type="transmembrane region" description="Helical" evidence="6">
    <location>
        <begin position="480"/>
        <end position="504"/>
    </location>
</feature>
<evidence type="ECO:0000256" key="1">
    <source>
        <dbReference type="ARBA" id="ARBA00004651"/>
    </source>
</evidence>
<feature type="transmembrane region" description="Helical" evidence="6">
    <location>
        <begin position="448"/>
        <end position="468"/>
    </location>
</feature>
<feature type="transmembrane region" description="Helical" evidence="6">
    <location>
        <begin position="404"/>
        <end position="427"/>
    </location>
</feature>
<dbReference type="InterPro" id="IPR002293">
    <property type="entry name" value="AA/rel_permease1"/>
</dbReference>
<keyword evidence="2" id="KW-1003">Cell membrane</keyword>
<keyword evidence="4 6" id="KW-1133">Transmembrane helix</keyword>
<dbReference type="PANTHER" id="PTHR42770">
    <property type="entry name" value="AMINO ACID TRANSPORTER-RELATED"/>
    <property type="match status" value="1"/>
</dbReference>
<evidence type="ECO:0000256" key="4">
    <source>
        <dbReference type="ARBA" id="ARBA00022989"/>
    </source>
</evidence>
<feature type="transmembrane region" description="Helical" evidence="6">
    <location>
        <begin position="172"/>
        <end position="193"/>
    </location>
</feature>
<dbReference type="AlphaFoldDB" id="A0A7J3XYU4"/>
<feature type="transmembrane region" description="Helical" evidence="6">
    <location>
        <begin position="54"/>
        <end position="75"/>
    </location>
</feature>
<dbReference type="GO" id="GO:0022857">
    <property type="term" value="F:transmembrane transporter activity"/>
    <property type="evidence" value="ECO:0007669"/>
    <property type="project" value="InterPro"/>
</dbReference>
<dbReference type="InterPro" id="IPR050367">
    <property type="entry name" value="APC_superfamily"/>
</dbReference>
<sequence length="523" mass="58401">MTSKELYVRKTSGLIRSMGAFDAMNLNISMCSPPQGVLWAWTYGPAMIMTVNLALSYFLGIWVILVSGALMYALWMIAIPRSGGDYVWFSRAASPYLGFAINWFFTFVFLNWYAMNLQTMGTFWLAPIFYSLGWNDLAQWASSWVGSVIIGTLFNIAFTILLLYGISAYSKVWKYLFFVVLAGSILYAGILYLTPRDVFIARFNAVSSLKYNEIIEVAKQYGWVPGWTLTGVLLGLVFPLQNYNWAGFPAYVAGEVRRVEKSAWIGIAGGLIVMGLWYTLLGGSIYALAGRDFHNALAWLFNNLPDKYPLSMPPYPQTYLWILYPDLVWLQVTIGTLWFLSNVYLTPPNLLIASRNMFAWAFDRILPTKLTKVNEKGAPVHTVILSAIIGELVMMFVASATYQVMIMNTFIVMMIVLGIAGLISLIFPYAKRHIYEMFPDQAKIEVAGIPLLSIAGLATAIVAFWGAYSMASAPSLGALSTVSLIFNIAILLASIPVYVIAYWYNKTKLGIDISLLFKEIPPG</sequence>
<dbReference type="Gene3D" id="1.20.1740.10">
    <property type="entry name" value="Amino acid/polyamine transporter I"/>
    <property type="match status" value="1"/>
</dbReference>
<evidence type="ECO:0000256" key="5">
    <source>
        <dbReference type="ARBA" id="ARBA00023136"/>
    </source>
</evidence>
<dbReference type="PANTHER" id="PTHR42770:SF7">
    <property type="entry name" value="MEMBRANE PROTEIN"/>
    <property type="match status" value="1"/>
</dbReference>
<protein>
    <submittedName>
        <fullName evidence="7">APC family permease</fullName>
    </submittedName>
</protein>
<evidence type="ECO:0000313" key="7">
    <source>
        <dbReference type="EMBL" id="HHP67860.1"/>
    </source>
</evidence>
<dbReference type="Pfam" id="PF13520">
    <property type="entry name" value="AA_permease_2"/>
    <property type="match status" value="1"/>
</dbReference>
<feature type="transmembrane region" description="Helical" evidence="6">
    <location>
        <begin position="144"/>
        <end position="166"/>
    </location>
</feature>
<feature type="transmembrane region" description="Helical" evidence="6">
    <location>
        <begin position="263"/>
        <end position="289"/>
    </location>
</feature>
<comment type="subcellular location">
    <subcellularLocation>
        <location evidence="1">Cell membrane</location>
        <topology evidence="1">Multi-pass membrane protein</topology>
    </subcellularLocation>
</comment>
<dbReference type="EMBL" id="DRYK01000048">
    <property type="protein sequence ID" value="HHP67860.1"/>
    <property type="molecule type" value="Genomic_DNA"/>
</dbReference>
<comment type="caution">
    <text evidence="7">The sequence shown here is derived from an EMBL/GenBank/DDBJ whole genome shotgun (WGS) entry which is preliminary data.</text>
</comment>
<evidence type="ECO:0000256" key="6">
    <source>
        <dbReference type="SAM" id="Phobius"/>
    </source>
</evidence>
<keyword evidence="3 6" id="KW-0812">Transmembrane</keyword>
<reference evidence="7" key="1">
    <citation type="journal article" date="2020" name="mSystems">
        <title>Genome- and Community-Level Interaction Insights into Carbon Utilization and Element Cycling Functions of Hydrothermarchaeota in Hydrothermal Sediment.</title>
        <authorList>
            <person name="Zhou Z."/>
            <person name="Liu Y."/>
            <person name="Xu W."/>
            <person name="Pan J."/>
            <person name="Luo Z.H."/>
            <person name="Li M."/>
        </authorList>
    </citation>
    <scope>NUCLEOTIDE SEQUENCE [LARGE SCALE GENOMIC DNA]</scope>
    <source>
        <strain evidence="7">SpSt-110</strain>
    </source>
</reference>
<dbReference type="PIRSF" id="PIRSF006060">
    <property type="entry name" value="AA_transporter"/>
    <property type="match status" value="1"/>
</dbReference>
<keyword evidence="5 6" id="KW-0472">Membrane</keyword>
<feature type="transmembrane region" description="Helical" evidence="6">
    <location>
        <begin position="378"/>
        <end position="398"/>
    </location>
</feature>
<proteinExistence type="predicted"/>
<feature type="transmembrane region" description="Helical" evidence="6">
    <location>
        <begin position="96"/>
        <end position="114"/>
    </location>
</feature>
<evidence type="ECO:0000256" key="3">
    <source>
        <dbReference type="ARBA" id="ARBA00022692"/>
    </source>
</evidence>
<gene>
    <name evidence="7" type="ORF">ENM60_03610</name>
</gene>
<feature type="transmembrane region" description="Helical" evidence="6">
    <location>
        <begin position="319"/>
        <end position="340"/>
    </location>
</feature>
<feature type="transmembrane region" description="Helical" evidence="6">
    <location>
        <begin position="120"/>
        <end position="137"/>
    </location>
</feature>